<dbReference type="Gene3D" id="3.20.110.10">
    <property type="entry name" value="Glycoside hydrolase 38, N terminal domain"/>
    <property type="match status" value="1"/>
</dbReference>
<dbReference type="Proteomes" id="UP000770661">
    <property type="component" value="Unassembled WGS sequence"/>
</dbReference>
<gene>
    <name evidence="2" type="primary">GMII</name>
    <name evidence="2" type="ORF">GWK47_021627</name>
</gene>
<dbReference type="InterPro" id="IPR027291">
    <property type="entry name" value="Glyco_hydro_38_N_sf"/>
</dbReference>
<accession>A0A8J4XPB7</accession>
<reference evidence="2" key="1">
    <citation type="submission" date="2020-07" db="EMBL/GenBank/DDBJ databases">
        <title>The High-quality genome of the commercially important snow crab, Chionoecetes opilio.</title>
        <authorList>
            <person name="Jeong J.-H."/>
            <person name="Ryu S."/>
        </authorList>
    </citation>
    <scope>NUCLEOTIDE SEQUENCE</scope>
    <source>
        <strain evidence="2">MADBK_172401_WGS</strain>
        <tissue evidence="2">Digestive gland</tissue>
    </source>
</reference>
<dbReference type="Pfam" id="PF01074">
    <property type="entry name" value="Glyco_hydro_38N"/>
    <property type="match status" value="1"/>
</dbReference>
<evidence type="ECO:0000259" key="1">
    <source>
        <dbReference type="Pfam" id="PF01074"/>
    </source>
</evidence>
<name>A0A8J4XPB7_CHIOP</name>
<organism evidence="2 3">
    <name type="scientific">Chionoecetes opilio</name>
    <name type="common">Atlantic snow crab</name>
    <name type="synonym">Cancer opilio</name>
    <dbReference type="NCBI Taxonomy" id="41210"/>
    <lineage>
        <taxon>Eukaryota</taxon>
        <taxon>Metazoa</taxon>
        <taxon>Ecdysozoa</taxon>
        <taxon>Arthropoda</taxon>
        <taxon>Crustacea</taxon>
        <taxon>Multicrustacea</taxon>
        <taxon>Malacostraca</taxon>
        <taxon>Eumalacostraca</taxon>
        <taxon>Eucarida</taxon>
        <taxon>Decapoda</taxon>
        <taxon>Pleocyemata</taxon>
        <taxon>Brachyura</taxon>
        <taxon>Eubrachyura</taxon>
        <taxon>Majoidea</taxon>
        <taxon>Majidae</taxon>
        <taxon>Chionoecetes</taxon>
    </lineage>
</organism>
<comment type="caution">
    <text evidence="2">The sequence shown here is derived from an EMBL/GenBank/DDBJ whole genome shotgun (WGS) entry which is preliminary data.</text>
</comment>
<evidence type="ECO:0000313" key="2">
    <source>
        <dbReference type="EMBL" id="KAG0710994.1"/>
    </source>
</evidence>
<dbReference type="GO" id="GO:0004559">
    <property type="term" value="F:alpha-mannosidase activity"/>
    <property type="evidence" value="ECO:0007669"/>
    <property type="project" value="InterPro"/>
</dbReference>
<evidence type="ECO:0000313" key="3">
    <source>
        <dbReference type="Proteomes" id="UP000770661"/>
    </source>
</evidence>
<dbReference type="GO" id="GO:0006491">
    <property type="term" value="P:N-glycan processing"/>
    <property type="evidence" value="ECO:0007669"/>
    <property type="project" value="TreeGrafter"/>
</dbReference>
<dbReference type="PANTHER" id="PTHR11607:SF3">
    <property type="entry name" value="LYSOSOMAL ALPHA-MANNOSIDASE"/>
    <property type="match status" value="1"/>
</dbReference>
<dbReference type="GO" id="GO:0000139">
    <property type="term" value="C:Golgi membrane"/>
    <property type="evidence" value="ECO:0007669"/>
    <property type="project" value="TreeGrafter"/>
</dbReference>
<keyword evidence="3" id="KW-1185">Reference proteome</keyword>
<proteinExistence type="predicted"/>
<dbReference type="PANTHER" id="PTHR11607">
    <property type="entry name" value="ALPHA-MANNOSIDASE"/>
    <property type="match status" value="1"/>
</dbReference>
<dbReference type="InterPro" id="IPR050843">
    <property type="entry name" value="Glycosyl_Hydrlase_38"/>
</dbReference>
<feature type="domain" description="Glycoside hydrolase family 38 N-terminal" evidence="1">
    <location>
        <begin position="48"/>
        <end position="95"/>
    </location>
</feature>
<dbReference type="OrthoDB" id="10261055at2759"/>
<dbReference type="InterPro" id="IPR011330">
    <property type="entry name" value="Glyco_hydro/deAcase_b/a-brl"/>
</dbReference>
<protein>
    <submittedName>
        <fullName evidence="2">Alpha-mannosidase 2</fullName>
    </submittedName>
</protein>
<dbReference type="GO" id="GO:0006013">
    <property type="term" value="P:mannose metabolic process"/>
    <property type="evidence" value="ECO:0007669"/>
    <property type="project" value="InterPro"/>
</dbReference>
<dbReference type="AlphaFoldDB" id="A0A8J4XPB7"/>
<dbReference type="EMBL" id="JACEEZ010023664">
    <property type="protein sequence ID" value="KAG0710994.1"/>
    <property type="molecule type" value="Genomic_DNA"/>
</dbReference>
<dbReference type="SUPFAM" id="SSF88713">
    <property type="entry name" value="Glycoside hydrolase/deacetylase"/>
    <property type="match status" value="1"/>
</dbReference>
<dbReference type="InterPro" id="IPR000602">
    <property type="entry name" value="Glyco_hydro_38_N"/>
</dbReference>
<sequence>MAAVWNNASLMSGGAAAAAVIHHQLNGYQSLTCKDTKHHHVTTSYYYNNGWAIDPFGLTPTMAYLLKRMGLENMVIQRAHYSIKKQLARERSLEFRNLQEPSGTFRQCPPLDPMVVLTFYPVLHLQEPSGTFKQCSPLDPMVVLTFYPVLHLQTFRNLQAVSPLDPMVVLTFYPVLHLQEPSGTFKQCPPLIPWWC</sequence>